<dbReference type="Proteomes" id="UP000662973">
    <property type="component" value="Chromosome"/>
</dbReference>
<keyword evidence="2" id="KW-1185">Reference proteome</keyword>
<accession>A0A897NB38</accession>
<sequence>MDDQLSALETAFEDGGYAVLEVTRNRDQVRTVLEEDRADAEQVRAIAADAFADDDLLGVNVTTESIEGQDGMNTVVTCRVR</sequence>
<dbReference type="KEGG" id="hds:HSR122_2531"/>
<name>A0A897NB38_9EURY</name>
<protein>
    <submittedName>
        <fullName evidence="1">Uncharacterized protein</fullName>
    </submittedName>
</protein>
<dbReference type="RefSeq" id="WP_229110072.1">
    <property type="nucleotide sequence ID" value="NZ_CP064788.1"/>
</dbReference>
<evidence type="ECO:0000313" key="2">
    <source>
        <dbReference type="Proteomes" id="UP000662973"/>
    </source>
</evidence>
<dbReference type="EMBL" id="CP064788">
    <property type="protein sequence ID" value="QSG09907.1"/>
    <property type="molecule type" value="Genomic_DNA"/>
</dbReference>
<gene>
    <name evidence="1" type="ORF">HSR122_2531</name>
</gene>
<organism evidence="1 2">
    <name type="scientific">Halapricum desulfuricans</name>
    <dbReference type="NCBI Taxonomy" id="2841257"/>
    <lineage>
        <taxon>Archaea</taxon>
        <taxon>Methanobacteriati</taxon>
        <taxon>Methanobacteriota</taxon>
        <taxon>Stenosarchaea group</taxon>
        <taxon>Halobacteria</taxon>
        <taxon>Halobacteriales</taxon>
        <taxon>Haloarculaceae</taxon>
        <taxon>Halapricum</taxon>
    </lineage>
</organism>
<reference evidence="1 2" key="1">
    <citation type="submission" date="2020-11" db="EMBL/GenBank/DDBJ databases">
        <title>Carbohydrate-dependent, anaerobic sulfur respiration: A novel catabolism in halophilic archaea.</title>
        <authorList>
            <person name="Sorokin D.Y."/>
            <person name="Messina E."/>
            <person name="Smedile F."/>
            <person name="La Cono V."/>
            <person name="Hallsworth J.E."/>
            <person name="Yakimov M.M."/>
        </authorList>
    </citation>
    <scope>NUCLEOTIDE SEQUENCE [LARGE SCALE GENOMIC DNA]</scope>
    <source>
        <strain evidence="1 2">HSR12-2</strain>
    </source>
</reference>
<proteinExistence type="predicted"/>
<dbReference type="GeneID" id="68853129"/>
<dbReference type="AlphaFoldDB" id="A0A897NB38"/>
<evidence type="ECO:0000313" key="1">
    <source>
        <dbReference type="EMBL" id="QSG09907.1"/>
    </source>
</evidence>